<comment type="caution">
    <text evidence="1">The sequence shown here is derived from an EMBL/GenBank/DDBJ whole genome shotgun (WGS) entry which is preliminary data.</text>
</comment>
<dbReference type="SUPFAM" id="SSF55608">
    <property type="entry name" value="Homing endonucleases"/>
    <property type="match status" value="1"/>
</dbReference>
<gene>
    <name evidence="1" type="ORF">LCGC14_1927070</name>
</gene>
<dbReference type="AlphaFoldDB" id="A0A0F9FNZ8"/>
<organism evidence="1">
    <name type="scientific">marine sediment metagenome</name>
    <dbReference type="NCBI Taxonomy" id="412755"/>
    <lineage>
        <taxon>unclassified sequences</taxon>
        <taxon>metagenomes</taxon>
        <taxon>ecological metagenomes</taxon>
    </lineage>
</organism>
<feature type="non-terminal residue" evidence="1">
    <location>
        <position position="123"/>
    </location>
</feature>
<dbReference type="EMBL" id="LAZR01020633">
    <property type="protein sequence ID" value="KKL88199.1"/>
    <property type="molecule type" value="Genomic_DNA"/>
</dbReference>
<evidence type="ECO:0008006" key="2">
    <source>
        <dbReference type="Google" id="ProtNLM"/>
    </source>
</evidence>
<reference evidence="1" key="1">
    <citation type="journal article" date="2015" name="Nature">
        <title>Complex archaea that bridge the gap between prokaryotes and eukaryotes.</title>
        <authorList>
            <person name="Spang A."/>
            <person name="Saw J.H."/>
            <person name="Jorgensen S.L."/>
            <person name="Zaremba-Niedzwiedzka K."/>
            <person name="Martijn J."/>
            <person name="Lind A.E."/>
            <person name="van Eijk R."/>
            <person name="Schleper C."/>
            <person name="Guy L."/>
            <person name="Ettema T.J."/>
        </authorList>
    </citation>
    <scope>NUCLEOTIDE SEQUENCE</scope>
</reference>
<sequence length="123" mass="14449">MKNKEQATKKDCAYAAGFFDGEGCVHPRITQCAKPSRYCPNVILSIGQQNPKVLHILRDRINVGYVRTRVVKKQNKPFCMMSYWWITKHEDIIKFIACILPYTIVKHEELMLAMRFCGLHYRR</sequence>
<accession>A0A0F9FNZ8</accession>
<dbReference type="Gene3D" id="3.10.28.10">
    <property type="entry name" value="Homing endonucleases"/>
    <property type="match status" value="1"/>
</dbReference>
<protein>
    <recommendedName>
        <fullName evidence="2">Homing endonuclease LAGLIDADG domain-containing protein</fullName>
    </recommendedName>
</protein>
<dbReference type="InterPro" id="IPR027434">
    <property type="entry name" value="Homing_endonucl"/>
</dbReference>
<evidence type="ECO:0000313" key="1">
    <source>
        <dbReference type="EMBL" id="KKL88199.1"/>
    </source>
</evidence>
<name>A0A0F9FNZ8_9ZZZZ</name>
<proteinExistence type="predicted"/>